<protein>
    <recommendedName>
        <fullName evidence="1">Serine aminopeptidase S33 domain-containing protein</fullName>
    </recommendedName>
</protein>
<gene>
    <name evidence="2" type="ORF">BHU62_04845</name>
</gene>
<organism evidence="2 3">
    <name type="scientific">Serratia marcescens</name>
    <dbReference type="NCBI Taxonomy" id="615"/>
    <lineage>
        <taxon>Bacteria</taxon>
        <taxon>Pseudomonadati</taxon>
        <taxon>Pseudomonadota</taxon>
        <taxon>Gammaproteobacteria</taxon>
        <taxon>Enterobacterales</taxon>
        <taxon>Yersiniaceae</taxon>
        <taxon>Serratia</taxon>
    </lineage>
</organism>
<accession>A0A1Q4P3T8</accession>
<dbReference type="EMBL" id="MJAO01000004">
    <property type="protein sequence ID" value="OKB67773.1"/>
    <property type="molecule type" value="Genomic_DNA"/>
</dbReference>
<proteinExistence type="predicted"/>
<dbReference type="InterPro" id="IPR022742">
    <property type="entry name" value="Hydrolase_4"/>
</dbReference>
<dbReference type="Pfam" id="PF12146">
    <property type="entry name" value="Hydrolase_4"/>
    <property type="match status" value="1"/>
</dbReference>
<name>A0A1Q4P3T8_SERMA</name>
<dbReference type="InterPro" id="IPR029058">
    <property type="entry name" value="AB_hydrolase_fold"/>
</dbReference>
<dbReference type="SUPFAM" id="SSF53474">
    <property type="entry name" value="alpha/beta-Hydrolases"/>
    <property type="match status" value="1"/>
</dbReference>
<feature type="domain" description="Serine aminopeptidase S33" evidence="1">
    <location>
        <begin position="27"/>
        <end position="252"/>
    </location>
</feature>
<dbReference type="PANTHER" id="PTHR11614">
    <property type="entry name" value="PHOSPHOLIPASE-RELATED"/>
    <property type="match status" value="1"/>
</dbReference>
<reference evidence="2 3" key="1">
    <citation type="submission" date="2016-09" db="EMBL/GenBank/DDBJ databases">
        <title>Serratia marcescens MSU-97 and epiphytic antimycotic-producing bacteria.</title>
        <authorList>
            <person name="Matilla M.A."/>
        </authorList>
    </citation>
    <scope>NUCLEOTIDE SEQUENCE [LARGE SCALE GENOMIC DNA]</scope>
    <source>
        <strain evidence="2 3">MSU-97</strain>
    </source>
</reference>
<dbReference type="InterPro" id="IPR051044">
    <property type="entry name" value="MAG_DAG_Lipase"/>
</dbReference>
<evidence type="ECO:0000259" key="1">
    <source>
        <dbReference type="Pfam" id="PF12146"/>
    </source>
</evidence>
<sequence length="305" mass="34733">MQNEDEIDDFPVRDGCRISCRIYRHAQPQSVLLLLPGFGLSSDDYISFCERLVKTSPTVVYSPDLRGHGKSQGAPGDVAYIGQLQDDLSDLLTAIKYRHPGIPLVLAAHSGSSSLAIAHLAARQDSAVRALYLIAPVFFGYMEFDRQVKPAYRYIYYGRYRCSPHENVASQFNVNQQFRYSLKRHLIAAALPFQRKICVLQVRRDEEQPWKKYSFRFLQSYRCPHLQSALEKISVPVRVLVGAEDEVMLPDAVVSTLNWHLAPDILREMRCLRGMGHFSILAVSALLVSQWLRMTMAEIDGERQQ</sequence>
<dbReference type="Proteomes" id="UP000185770">
    <property type="component" value="Unassembled WGS sequence"/>
</dbReference>
<evidence type="ECO:0000313" key="2">
    <source>
        <dbReference type="EMBL" id="OKB67773.1"/>
    </source>
</evidence>
<dbReference type="OrthoDB" id="9808398at2"/>
<evidence type="ECO:0000313" key="3">
    <source>
        <dbReference type="Proteomes" id="UP000185770"/>
    </source>
</evidence>
<dbReference type="RefSeq" id="WP_073529479.1">
    <property type="nucleotide sequence ID" value="NZ_MJAO01000004.1"/>
</dbReference>
<dbReference type="Gene3D" id="3.40.50.1820">
    <property type="entry name" value="alpha/beta hydrolase"/>
    <property type="match status" value="1"/>
</dbReference>
<comment type="caution">
    <text evidence="2">The sequence shown here is derived from an EMBL/GenBank/DDBJ whole genome shotgun (WGS) entry which is preliminary data.</text>
</comment>
<dbReference type="AlphaFoldDB" id="A0A1Q4P3T8"/>